<dbReference type="InterPro" id="IPR043728">
    <property type="entry name" value="DUF5671"/>
</dbReference>
<keyword evidence="1" id="KW-1133">Transmembrane helix</keyword>
<dbReference type="EMBL" id="MHLH01000015">
    <property type="protein sequence ID" value="OGZ03824.1"/>
    <property type="molecule type" value="Genomic_DNA"/>
</dbReference>
<keyword evidence="1" id="KW-0472">Membrane</keyword>
<protein>
    <recommendedName>
        <fullName evidence="2">DUF5671 domain-containing protein</fullName>
    </recommendedName>
</protein>
<feature type="transmembrane region" description="Helical" evidence="1">
    <location>
        <begin position="127"/>
        <end position="150"/>
    </location>
</feature>
<organism evidence="3 4">
    <name type="scientific">Candidatus Lloydbacteria bacterium RIFCSPHIGHO2_01_FULL_41_20</name>
    <dbReference type="NCBI Taxonomy" id="1798657"/>
    <lineage>
        <taxon>Bacteria</taxon>
        <taxon>Candidatus Lloydiibacteriota</taxon>
    </lineage>
</organism>
<proteinExistence type="predicted"/>
<evidence type="ECO:0000259" key="2">
    <source>
        <dbReference type="Pfam" id="PF18920"/>
    </source>
</evidence>
<feature type="transmembrane region" description="Helical" evidence="1">
    <location>
        <begin position="57"/>
        <end position="78"/>
    </location>
</feature>
<keyword evidence="1" id="KW-0812">Transmembrane</keyword>
<gene>
    <name evidence="3" type="ORF">A2648_02620</name>
</gene>
<feature type="transmembrane region" description="Helical" evidence="1">
    <location>
        <begin position="15"/>
        <end position="37"/>
    </location>
</feature>
<feature type="transmembrane region" description="Helical" evidence="1">
    <location>
        <begin position="162"/>
        <end position="183"/>
    </location>
</feature>
<dbReference type="AlphaFoldDB" id="A0A1G2CR13"/>
<sequence>MENNLQKPKTTAGDFFIHLGAIAVLYAFVGFLINLIFTIVDVVYPPVGAYYYVSPSISLPVAALIVLFPIFILLSWIIHQNYEKDPFKKELAVRKWLTFLTLFITGIVIAGDLITVIYYFLDGRDFTGSFVLKALALLVITGMIFIYYIQDLRGTVFSSARKIWAGMTLLLALGAIVAGFSVIGSPQTQRLMRFDQQKVNDLQSIQWQIVNFWQAKQKLPRNLEELKDPISGQIIPIDAQSGKPYEYSVSGPLSFKLCANFNKESAVGSYSSEVSFPQPARPMVAEKGIPGMEDNWQHAVGDVCFDRTIDPDRYPPFLKQ</sequence>
<dbReference type="STRING" id="1798657.A2648_02620"/>
<dbReference type="Proteomes" id="UP000178841">
    <property type="component" value="Unassembled WGS sequence"/>
</dbReference>
<dbReference type="Pfam" id="PF18920">
    <property type="entry name" value="DUF5671"/>
    <property type="match status" value="1"/>
</dbReference>
<feature type="transmembrane region" description="Helical" evidence="1">
    <location>
        <begin position="99"/>
        <end position="121"/>
    </location>
</feature>
<evidence type="ECO:0000256" key="1">
    <source>
        <dbReference type="SAM" id="Phobius"/>
    </source>
</evidence>
<evidence type="ECO:0000313" key="3">
    <source>
        <dbReference type="EMBL" id="OGZ03824.1"/>
    </source>
</evidence>
<accession>A0A1G2CR13</accession>
<feature type="domain" description="DUF5671" evidence="2">
    <location>
        <begin position="14"/>
        <end position="142"/>
    </location>
</feature>
<reference evidence="3 4" key="1">
    <citation type="journal article" date="2016" name="Nat. Commun.">
        <title>Thousands of microbial genomes shed light on interconnected biogeochemical processes in an aquifer system.</title>
        <authorList>
            <person name="Anantharaman K."/>
            <person name="Brown C.T."/>
            <person name="Hug L.A."/>
            <person name="Sharon I."/>
            <person name="Castelle C.J."/>
            <person name="Probst A.J."/>
            <person name="Thomas B.C."/>
            <person name="Singh A."/>
            <person name="Wilkins M.J."/>
            <person name="Karaoz U."/>
            <person name="Brodie E.L."/>
            <person name="Williams K.H."/>
            <person name="Hubbard S.S."/>
            <person name="Banfield J.F."/>
        </authorList>
    </citation>
    <scope>NUCLEOTIDE SEQUENCE [LARGE SCALE GENOMIC DNA]</scope>
</reference>
<evidence type="ECO:0000313" key="4">
    <source>
        <dbReference type="Proteomes" id="UP000178841"/>
    </source>
</evidence>
<name>A0A1G2CR13_9BACT</name>
<comment type="caution">
    <text evidence="3">The sequence shown here is derived from an EMBL/GenBank/DDBJ whole genome shotgun (WGS) entry which is preliminary data.</text>
</comment>